<accession>L0HJI5</accession>
<dbReference type="Proteomes" id="UP000010824">
    <property type="component" value="Chromosome"/>
</dbReference>
<reference evidence="2 3" key="2">
    <citation type="journal article" date="2014" name="Genome Announc.">
        <title>Complete Genome Sequence of Methanoregula formicica SMSPT, a Mesophilic Hydrogenotrophic Methanogen Isolated from a Methanogenic Upflow Anaerobic Sludge Blanket Reactor.</title>
        <authorList>
            <person name="Yamamoto K."/>
            <person name="Tamaki H."/>
            <person name="Cadillo-Quiroz H."/>
            <person name="Imachi H."/>
            <person name="Kyrpides N."/>
            <person name="Woyke T."/>
            <person name="Goodwin L."/>
            <person name="Zinder S.H."/>
            <person name="Kamagata Y."/>
            <person name="Liu W.T."/>
        </authorList>
    </citation>
    <scope>NUCLEOTIDE SEQUENCE [LARGE SCALE GENOMIC DNA]</scope>
    <source>
        <strain evidence="3">DSM 22288 / NBRC 105244 / SMSP</strain>
    </source>
</reference>
<feature type="compositionally biased region" description="Basic and acidic residues" evidence="1">
    <location>
        <begin position="136"/>
        <end position="151"/>
    </location>
</feature>
<dbReference type="InParanoid" id="L0HJI5"/>
<evidence type="ECO:0000313" key="2">
    <source>
        <dbReference type="EMBL" id="AGB03483.1"/>
    </source>
</evidence>
<dbReference type="HOGENOM" id="CLU_1700268_0_0_2"/>
<dbReference type="eggNOG" id="arCOG12685">
    <property type="taxonomic scope" value="Archaea"/>
</dbReference>
<evidence type="ECO:0000313" key="3">
    <source>
        <dbReference type="Proteomes" id="UP000010824"/>
    </source>
</evidence>
<organism evidence="2 3">
    <name type="scientific">Methanoregula formicica (strain DSM 22288 / NBRC 105244 / SMSP)</name>
    <dbReference type="NCBI Taxonomy" id="593750"/>
    <lineage>
        <taxon>Archaea</taxon>
        <taxon>Methanobacteriati</taxon>
        <taxon>Methanobacteriota</taxon>
        <taxon>Stenosarchaea group</taxon>
        <taxon>Methanomicrobia</taxon>
        <taxon>Methanomicrobiales</taxon>
        <taxon>Methanoregulaceae</taxon>
        <taxon>Methanoregula</taxon>
    </lineage>
</organism>
<dbReference type="EMBL" id="CP003167">
    <property type="protein sequence ID" value="AGB03483.1"/>
    <property type="molecule type" value="Genomic_DNA"/>
</dbReference>
<keyword evidence="3" id="KW-1185">Reference proteome</keyword>
<sequence>MPRVQKRKYEKIDDAEIDLVIQCSDSHEFYERYRETFPTRKKGIDSISKIWKRRGEFIKKQQALTPELVTDSPSGHELAAALQAQNSILAELSSLMKEQIKVSKEILARLPKQIQKAEELGHAMAPQNVTETPVTIEHKEPAKKPHEKPRADIMIGS</sequence>
<evidence type="ECO:0000256" key="1">
    <source>
        <dbReference type="SAM" id="MobiDB-lite"/>
    </source>
</evidence>
<proteinExistence type="predicted"/>
<gene>
    <name evidence="2" type="ordered locus">Metfor_2489</name>
</gene>
<reference evidence="3" key="1">
    <citation type="submission" date="2011-12" db="EMBL/GenBank/DDBJ databases">
        <title>Complete sequence of Methanoregula formicicum SMSP.</title>
        <authorList>
            <person name="Lucas S."/>
            <person name="Han J."/>
            <person name="Lapidus A."/>
            <person name="Cheng J.-F."/>
            <person name="Goodwin L."/>
            <person name="Pitluck S."/>
            <person name="Peters L."/>
            <person name="Ovchinnikova G."/>
            <person name="Teshima H."/>
            <person name="Detter J.C."/>
            <person name="Han C."/>
            <person name="Tapia R."/>
            <person name="Land M."/>
            <person name="Hauser L."/>
            <person name="Kyrpides N."/>
            <person name="Ivanova N."/>
            <person name="Pagani I."/>
            <person name="Imachi H."/>
            <person name="Tamaki H."/>
            <person name="Sekiguchi Y."/>
            <person name="Kamagata Y."/>
            <person name="Cadillo-Quiroz H."/>
            <person name="Zinder S."/>
            <person name="Liu W.-T."/>
            <person name="Woyke T."/>
        </authorList>
    </citation>
    <scope>NUCLEOTIDE SEQUENCE [LARGE SCALE GENOMIC DNA]</scope>
    <source>
        <strain evidence="3">DSM 22288 / NBRC 105244 / SMSP</strain>
    </source>
</reference>
<dbReference type="AlphaFoldDB" id="L0HJI5"/>
<name>L0HJI5_METFS</name>
<feature type="region of interest" description="Disordered" evidence="1">
    <location>
        <begin position="120"/>
        <end position="157"/>
    </location>
</feature>
<protein>
    <submittedName>
        <fullName evidence="2">Uncharacterized protein</fullName>
    </submittedName>
</protein>
<dbReference type="KEGG" id="mfo:Metfor_2489"/>